<comment type="caution">
    <text evidence="1">The sequence shown here is derived from an EMBL/GenBank/DDBJ whole genome shotgun (WGS) entry which is preliminary data.</text>
</comment>
<dbReference type="AlphaFoldDB" id="A0A8J7HTA4"/>
<sequence length="310" mass="36369">METTEIPVTIVYFGAKPNYLKFALKSAANFNDTVVLIGDIANKDFWKNHWDTTIIECSKYQAFLKNYIHMSTNSQEFEIACFKRFFYLEQWMEKNDIKKAFLLDGDIMTFANYSEQVALLLSSDCIATLITPENQPKLRFTSSPHFSYWTFEGLKDFTNFCTEAYTNNILNKLQEKYQWHVNNKLPGGICDMTLLYLWSEGNSQVANLNRVINDMTVDTSINVSANYFDNEYQMQFGLKKLIFRNGIPYGYNQILNKEIKFLCLHCQGKAKAVMKFLYYKQLRNFYYLPKIVATTKLHLKRFIKKIISNK</sequence>
<name>A0A8J7HTA4_9NOST</name>
<evidence type="ECO:0000313" key="1">
    <source>
        <dbReference type="EMBL" id="MBH8565302.1"/>
    </source>
</evidence>
<protein>
    <submittedName>
        <fullName evidence="1">Uncharacterized protein</fullName>
    </submittedName>
</protein>
<dbReference type="EMBL" id="JAECZC010000059">
    <property type="protein sequence ID" value="MBH8565302.1"/>
    <property type="molecule type" value="Genomic_DNA"/>
</dbReference>
<reference evidence="1 2" key="1">
    <citation type="journal article" date="2021" name="Int. J. Syst. Evol. Microbiol.">
        <title>Amazonocrinis nigriterrae gen. nov., sp. nov., Atlanticothrix silvestris gen. nov., sp. nov. and Dendronalium phyllosphericum gen. nov., sp. nov., nostocacean cyanobacteria from Brazilian environments.</title>
        <authorList>
            <person name="Alvarenga D.O."/>
            <person name="Andreote A.P.D."/>
            <person name="Branco L.H.Z."/>
            <person name="Delbaje E."/>
            <person name="Cruz R.B."/>
            <person name="Varani A.M."/>
            <person name="Fiore M.F."/>
        </authorList>
    </citation>
    <scope>NUCLEOTIDE SEQUENCE [LARGE SCALE GENOMIC DNA]</scope>
    <source>
        <strain evidence="1 2">CENA67</strain>
    </source>
</reference>
<keyword evidence="2" id="KW-1185">Reference proteome</keyword>
<dbReference type="Proteomes" id="UP000632766">
    <property type="component" value="Unassembled WGS sequence"/>
</dbReference>
<dbReference type="RefSeq" id="WP_198127106.1">
    <property type="nucleotide sequence ID" value="NZ_JAECZC010000059.1"/>
</dbReference>
<proteinExistence type="predicted"/>
<evidence type="ECO:0000313" key="2">
    <source>
        <dbReference type="Proteomes" id="UP000632766"/>
    </source>
</evidence>
<accession>A0A8J7HTA4</accession>
<gene>
    <name evidence="1" type="ORF">I8748_24485</name>
</gene>
<organism evidence="1 2">
    <name type="scientific">Amazonocrinis nigriterrae CENA67</name>
    <dbReference type="NCBI Taxonomy" id="2794033"/>
    <lineage>
        <taxon>Bacteria</taxon>
        <taxon>Bacillati</taxon>
        <taxon>Cyanobacteriota</taxon>
        <taxon>Cyanophyceae</taxon>
        <taxon>Nostocales</taxon>
        <taxon>Nostocaceae</taxon>
        <taxon>Amazonocrinis</taxon>
        <taxon>Amazonocrinis nigriterrae</taxon>
    </lineage>
</organism>